<dbReference type="HOGENOM" id="CLU_131895_0_0_2"/>
<keyword evidence="3" id="KW-1185">Reference proteome</keyword>
<name>A0RWZ1_CENSY</name>
<protein>
    <recommendedName>
        <fullName evidence="1">Coenzyme Q-binding protein COQ10 START domain-containing protein</fullName>
    </recommendedName>
</protein>
<dbReference type="InterPro" id="IPR023393">
    <property type="entry name" value="START-like_dom_sf"/>
</dbReference>
<dbReference type="Gene3D" id="3.30.530.20">
    <property type="match status" value="1"/>
</dbReference>
<accession>A0RWZ1</accession>
<dbReference type="Proteomes" id="UP000000758">
    <property type="component" value="Chromosome"/>
</dbReference>
<organism evidence="2 3">
    <name type="scientific">Cenarchaeum symbiosum (strain A)</name>
    <dbReference type="NCBI Taxonomy" id="414004"/>
    <lineage>
        <taxon>Archaea</taxon>
        <taxon>Nitrososphaerota</taxon>
        <taxon>Candidatus Cenarchaeales</taxon>
        <taxon>Candidatus Cenarchaeaceae</taxon>
        <taxon>Candidatus Cenarchaeum</taxon>
    </lineage>
</organism>
<dbReference type="PATRIC" id="fig|414004.10.peg.1127"/>
<proteinExistence type="predicted"/>
<dbReference type="KEGG" id="csy:CENSYa_1235"/>
<dbReference type="STRING" id="414004.CENSYa_1235"/>
<dbReference type="EnsemblBacteria" id="ABK77858">
    <property type="protein sequence ID" value="ABK77858"/>
    <property type="gene ID" value="CENSYa_1235"/>
</dbReference>
<evidence type="ECO:0000313" key="2">
    <source>
        <dbReference type="EMBL" id="ABK77858.1"/>
    </source>
</evidence>
<dbReference type="AlphaFoldDB" id="A0RWZ1"/>
<gene>
    <name evidence="2" type="ordered locus">CENSYa_1235</name>
</gene>
<reference evidence="2 3" key="1">
    <citation type="journal article" date="2006" name="Proc. Natl. Acad. Sci. U.S.A.">
        <title>Genomic analysis of the uncultivated marine crenarchaeote Cenarchaeum symbiosum.</title>
        <authorList>
            <person name="Hallam S.J."/>
            <person name="Konstantinidis K.T."/>
            <person name="Putnam N."/>
            <person name="Schleper C."/>
            <person name="Watanabe Y."/>
            <person name="Sugahara J."/>
            <person name="Preston C."/>
            <person name="de la Torre J."/>
            <person name="Richardson P.M."/>
            <person name="DeLong E.F."/>
        </authorList>
    </citation>
    <scope>NUCLEOTIDE SEQUENCE [LARGE SCALE GENOMIC DNA]</scope>
    <source>
        <strain evidence="3">A</strain>
    </source>
</reference>
<evidence type="ECO:0000313" key="3">
    <source>
        <dbReference type="Proteomes" id="UP000000758"/>
    </source>
</evidence>
<feature type="domain" description="Coenzyme Q-binding protein COQ10 START" evidence="1">
    <location>
        <begin position="45"/>
        <end position="154"/>
    </location>
</feature>
<dbReference type="EMBL" id="DP000238">
    <property type="protein sequence ID" value="ABK77858.1"/>
    <property type="molecule type" value="Genomic_DNA"/>
</dbReference>
<sequence length="173" mass="19167">MAPCREPELLPPLAYCPLQPDTLNKSNILTCHAAHVAEIRSEVLIEAPLERVWEIVSDIDNEPKFWKGTKEVRNISADGGRISREVTLAFGDKKCTQDVTITPRESIDVLFTGGMIKGTKRVELEPRDGAVALRAIWNIKMGGMIGPFSGIVGRHVRKGTESALHLIKEEAER</sequence>
<dbReference type="InterPro" id="IPR005031">
    <property type="entry name" value="COQ10_START"/>
</dbReference>
<dbReference type="Pfam" id="PF03364">
    <property type="entry name" value="Polyketide_cyc"/>
    <property type="match status" value="1"/>
</dbReference>
<dbReference type="CDD" id="cd07812">
    <property type="entry name" value="SRPBCC"/>
    <property type="match status" value="1"/>
</dbReference>
<dbReference type="SUPFAM" id="SSF55961">
    <property type="entry name" value="Bet v1-like"/>
    <property type="match status" value="1"/>
</dbReference>
<evidence type="ECO:0000259" key="1">
    <source>
        <dbReference type="Pfam" id="PF03364"/>
    </source>
</evidence>